<dbReference type="Proteomes" id="UP000218231">
    <property type="component" value="Unassembled WGS sequence"/>
</dbReference>
<organism evidence="7 8">
    <name type="scientific">Diploscapter pachys</name>
    <dbReference type="NCBI Taxonomy" id="2018661"/>
    <lineage>
        <taxon>Eukaryota</taxon>
        <taxon>Metazoa</taxon>
        <taxon>Ecdysozoa</taxon>
        <taxon>Nematoda</taxon>
        <taxon>Chromadorea</taxon>
        <taxon>Rhabditida</taxon>
        <taxon>Rhabditina</taxon>
        <taxon>Rhabditomorpha</taxon>
        <taxon>Rhabditoidea</taxon>
        <taxon>Rhabditidae</taxon>
        <taxon>Diploscapter</taxon>
    </lineage>
</organism>
<feature type="transmembrane region" description="Helical" evidence="5">
    <location>
        <begin position="15"/>
        <end position="39"/>
    </location>
</feature>
<evidence type="ECO:0000313" key="7">
    <source>
        <dbReference type="EMBL" id="PAV82323.1"/>
    </source>
</evidence>
<comment type="subcellular location">
    <subcellularLocation>
        <location evidence="1">Membrane</location>
    </subcellularLocation>
</comment>
<comment type="caution">
    <text evidence="7">The sequence shown here is derived from an EMBL/GenBank/DDBJ whole genome shotgun (WGS) entry which is preliminary data.</text>
</comment>
<evidence type="ECO:0000256" key="1">
    <source>
        <dbReference type="ARBA" id="ARBA00004370"/>
    </source>
</evidence>
<evidence type="ECO:0000256" key="3">
    <source>
        <dbReference type="ARBA" id="ARBA00022989"/>
    </source>
</evidence>
<accession>A0A2A2L828</accession>
<evidence type="ECO:0000256" key="5">
    <source>
        <dbReference type="SAM" id="Phobius"/>
    </source>
</evidence>
<feature type="transmembrane region" description="Helical" evidence="5">
    <location>
        <begin position="281"/>
        <end position="299"/>
    </location>
</feature>
<keyword evidence="4 5" id="KW-0472">Membrane</keyword>
<proteinExistence type="predicted"/>
<keyword evidence="2 5" id="KW-0812">Transmembrane</keyword>
<feature type="transmembrane region" description="Helical" evidence="5">
    <location>
        <begin position="242"/>
        <end position="269"/>
    </location>
</feature>
<feature type="transmembrane region" description="Helical" evidence="5">
    <location>
        <begin position="188"/>
        <end position="212"/>
    </location>
</feature>
<feature type="transmembrane region" description="Helical" evidence="5">
    <location>
        <begin position="137"/>
        <end position="154"/>
    </location>
</feature>
<name>A0A2A2L828_9BILA</name>
<feature type="domain" description="G-protein coupled receptors family 1 profile" evidence="6">
    <location>
        <begin position="32"/>
        <end position="304"/>
    </location>
</feature>
<evidence type="ECO:0000313" key="8">
    <source>
        <dbReference type="Proteomes" id="UP000218231"/>
    </source>
</evidence>
<dbReference type="OrthoDB" id="5797421at2759"/>
<protein>
    <recommendedName>
        <fullName evidence="6">G-protein coupled receptors family 1 profile domain-containing protein</fullName>
    </recommendedName>
</protein>
<dbReference type="PROSITE" id="PS50262">
    <property type="entry name" value="G_PROTEIN_RECEP_F1_2"/>
    <property type="match status" value="1"/>
</dbReference>
<dbReference type="InterPro" id="IPR017452">
    <property type="entry name" value="GPCR_Rhodpsn_7TM"/>
</dbReference>
<dbReference type="SUPFAM" id="SSF81321">
    <property type="entry name" value="Family A G protein-coupled receptor-like"/>
    <property type="match status" value="1"/>
</dbReference>
<dbReference type="EMBL" id="LIAE01007064">
    <property type="protein sequence ID" value="PAV82323.1"/>
    <property type="molecule type" value="Genomic_DNA"/>
</dbReference>
<feature type="transmembrane region" description="Helical" evidence="5">
    <location>
        <begin position="96"/>
        <end position="117"/>
    </location>
</feature>
<dbReference type="PANTHER" id="PTHR46709:SF12">
    <property type="entry name" value="G-PROTEIN COUPLED RECEPTORS FAMILY 1 PROFILE DOMAIN-CONTAINING PROTEIN"/>
    <property type="match status" value="1"/>
</dbReference>
<dbReference type="AlphaFoldDB" id="A0A2A2L828"/>
<reference evidence="7 8" key="1">
    <citation type="journal article" date="2017" name="Curr. Biol.">
        <title>Genome architecture and evolution of a unichromosomal asexual nematode.</title>
        <authorList>
            <person name="Fradin H."/>
            <person name="Zegar C."/>
            <person name="Gutwein M."/>
            <person name="Lucas J."/>
            <person name="Kovtun M."/>
            <person name="Corcoran D."/>
            <person name="Baugh L.R."/>
            <person name="Kiontke K."/>
            <person name="Gunsalus K."/>
            <person name="Fitch D.H."/>
            <person name="Piano F."/>
        </authorList>
    </citation>
    <scope>NUCLEOTIDE SEQUENCE [LARGE SCALE GENOMIC DNA]</scope>
    <source>
        <strain evidence="7">PF1309</strain>
    </source>
</reference>
<evidence type="ECO:0000256" key="4">
    <source>
        <dbReference type="ARBA" id="ARBA00023136"/>
    </source>
</evidence>
<keyword evidence="3 5" id="KW-1133">Transmembrane helix</keyword>
<dbReference type="Gene3D" id="1.20.1070.10">
    <property type="entry name" value="Rhodopsin 7-helix transmembrane proteins"/>
    <property type="match status" value="1"/>
</dbReference>
<keyword evidence="8" id="KW-1185">Reference proteome</keyword>
<sequence length="376" mass="42790">MCSSLLEGRLFLERFIVIGVLGSFLSVIGVIFNGLLATLFLTRSSYRHSPFFFLGFVAFFDTLLDATFVLLLSVPVNAQFYDTYSVFLVWIEYLPVLHLLMQIFKLSSVFCLVAASIERYIMTRHWTFTGFEQRTRWLALTGAVTLAVFIKKYSSEELIVQELEGCSGFGRWLVGSKPISSGHDLLGLVHTLAISVPFFTLILLNGGIVLMLKKQNQLRSLITELTLGHDVMKMRKKNIRQATQTLIVIITAYLISNLLTLCLILIEYIDRDILHQDHPDLHRLALDIASLLTVIGNVIRFPAHFCSNSDIRQQFKQMLCGDKRDMKSLPSNRMRRMSEKCDNPWVTLLLRVNETTDVVAPEDPIPSRQSLLPTRL</sequence>
<evidence type="ECO:0000259" key="6">
    <source>
        <dbReference type="PROSITE" id="PS50262"/>
    </source>
</evidence>
<feature type="transmembrane region" description="Helical" evidence="5">
    <location>
        <begin position="51"/>
        <end position="76"/>
    </location>
</feature>
<dbReference type="PANTHER" id="PTHR46709">
    <property type="entry name" value="PROTEIN CBG23488-RELATED"/>
    <property type="match status" value="1"/>
</dbReference>
<evidence type="ECO:0000256" key="2">
    <source>
        <dbReference type="ARBA" id="ARBA00022692"/>
    </source>
</evidence>
<dbReference type="GO" id="GO:0016020">
    <property type="term" value="C:membrane"/>
    <property type="evidence" value="ECO:0007669"/>
    <property type="project" value="UniProtKB-SubCell"/>
</dbReference>
<gene>
    <name evidence="7" type="ORF">WR25_16760</name>
</gene>